<dbReference type="CDD" id="cd00671">
    <property type="entry name" value="ArgRS_core"/>
    <property type="match status" value="1"/>
</dbReference>
<dbReference type="GO" id="GO:0004814">
    <property type="term" value="F:arginine-tRNA ligase activity"/>
    <property type="evidence" value="ECO:0007669"/>
    <property type="project" value="UniProtKB-UniRule"/>
</dbReference>
<keyword evidence="6 8" id="KW-0030">Aminoacyl-tRNA synthetase</keyword>
<dbReference type="InterPro" id="IPR014729">
    <property type="entry name" value="Rossmann-like_a/b/a_fold"/>
</dbReference>
<dbReference type="FunFam" id="3.40.50.620:FF:000116">
    <property type="entry name" value="Arginine--tRNA ligase"/>
    <property type="match status" value="1"/>
</dbReference>
<keyword evidence="2 8" id="KW-0436">Ligase</keyword>
<dbReference type="InterPro" id="IPR035684">
    <property type="entry name" value="ArgRS_core"/>
</dbReference>
<evidence type="ECO:0000256" key="2">
    <source>
        <dbReference type="ARBA" id="ARBA00022598"/>
    </source>
</evidence>
<dbReference type="Gene3D" id="1.10.730.10">
    <property type="entry name" value="Isoleucyl-tRNA Synthetase, Domain 1"/>
    <property type="match status" value="1"/>
</dbReference>
<dbReference type="HAMAP" id="MF_00123">
    <property type="entry name" value="Arg_tRNA_synth"/>
    <property type="match status" value="1"/>
</dbReference>
<dbReference type="SMART" id="SM01016">
    <property type="entry name" value="Arg_tRNA_synt_N"/>
    <property type="match status" value="1"/>
</dbReference>
<evidence type="ECO:0000313" key="12">
    <source>
        <dbReference type="EMBL" id="KRK49195.1"/>
    </source>
</evidence>
<dbReference type="CDD" id="cd07956">
    <property type="entry name" value="Anticodon_Ia_Arg"/>
    <property type="match status" value="1"/>
</dbReference>
<name>A0A0R1HSD0_9LACO</name>
<evidence type="ECO:0000256" key="6">
    <source>
        <dbReference type="ARBA" id="ARBA00023146"/>
    </source>
</evidence>
<dbReference type="InterPro" id="IPR009080">
    <property type="entry name" value="tRNAsynth_Ia_anticodon-bd"/>
</dbReference>
<dbReference type="PRINTS" id="PR01038">
    <property type="entry name" value="TRNASYNTHARG"/>
</dbReference>
<dbReference type="SUPFAM" id="SSF47323">
    <property type="entry name" value="Anticodon-binding domain of a subclass of class I aminoacyl-tRNA synthetases"/>
    <property type="match status" value="1"/>
</dbReference>
<feature type="domain" description="Arginyl tRNA synthetase N-terminal" evidence="11">
    <location>
        <begin position="10"/>
        <end position="93"/>
    </location>
</feature>
<dbReference type="GO" id="GO:0006420">
    <property type="term" value="P:arginyl-tRNA aminoacylation"/>
    <property type="evidence" value="ECO:0007669"/>
    <property type="project" value="UniProtKB-UniRule"/>
</dbReference>
<reference evidence="12 13" key="1">
    <citation type="journal article" date="2015" name="Genome Announc.">
        <title>Expanding the biotechnology potential of lactobacilli through comparative genomics of 213 strains and associated genera.</title>
        <authorList>
            <person name="Sun Z."/>
            <person name="Harris H.M."/>
            <person name="McCann A."/>
            <person name="Guo C."/>
            <person name="Argimon S."/>
            <person name="Zhang W."/>
            <person name="Yang X."/>
            <person name="Jeffery I.B."/>
            <person name="Cooney J.C."/>
            <person name="Kagawa T.F."/>
            <person name="Liu W."/>
            <person name="Song Y."/>
            <person name="Salvetti E."/>
            <person name="Wrobel A."/>
            <person name="Rasinkangas P."/>
            <person name="Parkhill J."/>
            <person name="Rea M.C."/>
            <person name="O'Sullivan O."/>
            <person name="Ritari J."/>
            <person name="Douillard F.P."/>
            <person name="Paul Ross R."/>
            <person name="Yang R."/>
            <person name="Briner A.E."/>
            <person name="Felis G.E."/>
            <person name="de Vos W.M."/>
            <person name="Barrangou R."/>
            <person name="Klaenhammer T.R."/>
            <person name="Caufield P.W."/>
            <person name="Cui Y."/>
            <person name="Zhang H."/>
            <person name="O'Toole P.W."/>
        </authorList>
    </citation>
    <scope>NUCLEOTIDE SEQUENCE [LARGE SCALE GENOMIC DNA]</scope>
    <source>
        <strain evidence="12 13">JCM 15530</strain>
    </source>
</reference>
<dbReference type="GO" id="GO:0005737">
    <property type="term" value="C:cytoplasm"/>
    <property type="evidence" value="ECO:0007669"/>
    <property type="project" value="UniProtKB-SubCell"/>
</dbReference>
<evidence type="ECO:0000256" key="8">
    <source>
        <dbReference type="HAMAP-Rule" id="MF_00123"/>
    </source>
</evidence>
<comment type="caution">
    <text evidence="12">The sequence shown here is derived from an EMBL/GenBank/DDBJ whole genome shotgun (WGS) entry which is preliminary data.</text>
</comment>
<evidence type="ECO:0000256" key="3">
    <source>
        <dbReference type="ARBA" id="ARBA00022741"/>
    </source>
</evidence>
<evidence type="ECO:0000256" key="5">
    <source>
        <dbReference type="ARBA" id="ARBA00022917"/>
    </source>
</evidence>
<dbReference type="Gene3D" id="3.30.1360.70">
    <property type="entry name" value="Arginyl tRNA synthetase N-terminal domain"/>
    <property type="match status" value="1"/>
</dbReference>
<dbReference type="AlphaFoldDB" id="A0A0R1HSD0"/>
<dbReference type="Proteomes" id="UP000050911">
    <property type="component" value="Unassembled WGS sequence"/>
</dbReference>
<sequence length="572" mass="63849">MDKDGSFVIMDYKQLVADALAPTMADTLSADDIYKKIERPKDSSMGDYAFPTFTLAKTFRKAPQQIATDLVEQLDQSKFEKVQVAGPYINFFLDKAAFSADILAQVSAQGADFGQNENGKGGNVPIDMSSPNIAKPISMGHLRSTVIGNSIAEILKKNGYNPIKDNHLGDWGTQFGKLIVAYLKWGNEDDVKKDPITNLVKYYVKFHQEDKEHPELDDEAREWFKKLEDGDAEAHRLWSWFRDESLKAFNQIYDKLGVTFDTYNGEAFYNDKMQAVIDELKEKGLLKESQGAQVVDLSKYDLNPALILKSDGASLYITRDIATAVYRDKTYHPAMNLYVVGSEQMYYFQQLKAVLTEMGLASAKDLHHIPFGLITVDGKKLSTRSGRIILLDEVLDDSIAMAKKQIAEKNPDLPNKDEVAKQVGVGAIIFGDLKNERMNSIDFNLADQLKFEGETGPYVQYARARAESILRKAADVTPAGENATINDPEAWETVKTLADFPAIVEEALADFEPSDIAKYSIRLAKAFNKYYAHSKILADDAEKPARLALVKSVSTILKESLRLLGVQAPDEM</sequence>
<keyword evidence="13" id="KW-1185">Reference proteome</keyword>
<dbReference type="InterPro" id="IPR001278">
    <property type="entry name" value="Arg-tRNA-ligase"/>
</dbReference>
<dbReference type="PANTHER" id="PTHR11956">
    <property type="entry name" value="ARGINYL-TRNA SYNTHETASE"/>
    <property type="match status" value="1"/>
</dbReference>
<organism evidence="12 13">
    <name type="scientific">Secundilactobacillus kimchicus JCM 15530</name>
    <dbReference type="NCBI Taxonomy" id="1302272"/>
    <lineage>
        <taxon>Bacteria</taxon>
        <taxon>Bacillati</taxon>
        <taxon>Bacillota</taxon>
        <taxon>Bacilli</taxon>
        <taxon>Lactobacillales</taxon>
        <taxon>Lactobacillaceae</taxon>
        <taxon>Secundilactobacillus</taxon>
    </lineage>
</organism>
<keyword evidence="5 8" id="KW-0648">Protein biosynthesis</keyword>
<evidence type="ECO:0000313" key="13">
    <source>
        <dbReference type="Proteomes" id="UP000050911"/>
    </source>
</evidence>
<evidence type="ECO:0000256" key="9">
    <source>
        <dbReference type="RuleBase" id="RU363038"/>
    </source>
</evidence>
<dbReference type="Pfam" id="PF05746">
    <property type="entry name" value="DALR_1"/>
    <property type="match status" value="1"/>
</dbReference>
<dbReference type="SUPFAM" id="SSF55190">
    <property type="entry name" value="Arginyl-tRNA synthetase (ArgRS), N-terminal 'additional' domain"/>
    <property type="match status" value="1"/>
</dbReference>
<dbReference type="Pfam" id="PF00750">
    <property type="entry name" value="tRNA-synt_1d"/>
    <property type="match status" value="1"/>
</dbReference>
<dbReference type="GO" id="GO:0005524">
    <property type="term" value="F:ATP binding"/>
    <property type="evidence" value="ECO:0007669"/>
    <property type="project" value="UniProtKB-UniRule"/>
</dbReference>
<dbReference type="EC" id="6.1.1.19" evidence="8"/>
<gene>
    <name evidence="8" type="primary">argS</name>
    <name evidence="12" type="ORF">FC96_GL000116</name>
</gene>
<dbReference type="InterPro" id="IPR008909">
    <property type="entry name" value="DALR_anticod-bd"/>
</dbReference>
<dbReference type="SUPFAM" id="SSF52374">
    <property type="entry name" value="Nucleotidylyl transferase"/>
    <property type="match status" value="1"/>
</dbReference>
<keyword evidence="4 8" id="KW-0067">ATP-binding</keyword>
<accession>A0A0R1HSD0</accession>
<dbReference type="STRING" id="1302272.FC96_GL000116"/>
<protein>
    <recommendedName>
        <fullName evidence="8">Arginine--tRNA ligase</fullName>
        <ecNumber evidence="8">6.1.1.19</ecNumber>
    </recommendedName>
    <alternativeName>
        <fullName evidence="8">Arginyl-tRNA synthetase</fullName>
        <shortName evidence="8">ArgRS</shortName>
    </alternativeName>
</protein>
<dbReference type="SMART" id="SM00836">
    <property type="entry name" value="DALR_1"/>
    <property type="match status" value="1"/>
</dbReference>
<comment type="catalytic activity">
    <reaction evidence="7 8">
        <text>tRNA(Arg) + L-arginine + ATP = L-arginyl-tRNA(Arg) + AMP + diphosphate</text>
        <dbReference type="Rhea" id="RHEA:20301"/>
        <dbReference type="Rhea" id="RHEA-COMP:9658"/>
        <dbReference type="Rhea" id="RHEA-COMP:9673"/>
        <dbReference type="ChEBI" id="CHEBI:30616"/>
        <dbReference type="ChEBI" id="CHEBI:32682"/>
        <dbReference type="ChEBI" id="CHEBI:33019"/>
        <dbReference type="ChEBI" id="CHEBI:78442"/>
        <dbReference type="ChEBI" id="CHEBI:78513"/>
        <dbReference type="ChEBI" id="CHEBI:456215"/>
        <dbReference type="EC" id="6.1.1.19"/>
    </reaction>
</comment>
<dbReference type="PANTHER" id="PTHR11956:SF5">
    <property type="entry name" value="ARGININE--TRNA LIGASE, CYTOPLASMIC"/>
    <property type="match status" value="1"/>
</dbReference>
<dbReference type="PATRIC" id="fig|1302272.5.peg.113"/>
<dbReference type="Gene3D" id="3.40.50.620">
    <property type="entry name" value="HUPs"/>
    <property type="match status" value="1"/>
</dbReference>
<feature type="domain" description="DALR anticodon binding" evidence="10">
    <location>
        <begin position="459"/>
        <end position="572"/>
    </location>
</feature>
<comment type="subcellular location">
    <subcellularLocation>
        <location evidence="8">Cytoplasm</location>
    </subcellularLocation>
</comment>
<comment type="similarity">
    <text evidence="1 8 9">Belongs to the class-I aminoacyl-tRNA synthetase family.</text>
</comment>
<keyword evidence="8" id="KW-0963">Cytoplasm</keyword>
<evidence type="ECO:0000256" key="4">
    <source>
        <dbReference type="ARBA" id="ARBA00022840"/>
    </source>
</evidence>
<evidence type="ECO:0000256" key="1">
    <source>
        <dbReference type="ARBA" id="ARBA00005594"/>
    </source>
</evidence>
<evidence type="ECO:0000256" key="7">
    <source>
        <dbReference type="ARBA" id="ARBA00049339"/>
    </source>
</evidence>
<keyword evidence="3 8" id="KW-0547">Nucleotide-binding</keyword>
<dbReference type="Pfam" id="PF03485">
    <property type="entry name" value="Arg_tRNA_synt_N"/>
    <property type="match status" value="1"/>
</dbReference>
<dbReference type="NCBIfam" id="TIGR00456">
    <property type="entry name" value="argS"/>
    <property type="match status" value="1"/>
</dbReference>
<proteinExistence type="inferred from homology"/>
<feature type="short sequence motif" description="'HIGH' region" evidence="8">
    <location>
        <begin position="131"/>
        <end position="141"/>
    </location>
</feature>
<evidence type="ECO:0000259" key="11">
    <source>
        <dbReference type="SMART" id="SM01016"/>
    </source>
</evidence>
<dbReference type="InterPro" id="IPR036695">
    <property type="entry name" value="Arg-tRNA-synth_N_sf"/>
</dbReference>
<dbReference type="EMBL" id="AZCX01000001">
    <property type="protein sequence ID" value="KRK49195.1"/>
    <property type="molecule type" value="Genomic_DNA"/>
</dbReference>
<evidence type="ECO:0000259" key="10">
    <source>
        <dbReference type="SMART" id="SM00836"/>
    </source>
</evidence>
<comment type="subunit">
    <text evidence="8">Monomer.</text>
</comment>
<dbReference type="InterPro" id="IPR005148">
    <property type="entry name" value="Arg-tRNA-synth_N"/>
</dbReference>